<dbReference type="Proteomes" id="UP000034680">
    <property type="component" value="Unassembled WGS sequence"/>
</dbReference>
<dbReference type="OrthoDB" id="10042665at2759"/>
<proteinExistence type="predicted"/>
<gene>
    <name evidence="3" type="ORF">UCDDA912_g04612</name>
</gene>
<reference evidence="3 4" key="2">
    <citation type="submission" date="2015-05" db="EMBL/GenBank/DDBJ databases">
        <authorList>
            <person name="Morales-Cruz A."/>
            <person name="Amrine K.C."/>
            <person name="Cantu D."/>
        </authorList>
    </citation>
    <scope>NUCLEOTIDE SEQUENCE [LARGE SCALE GENOMIC DNA]</scope>
    <source>
        <strain evidence="3">DA912</strain>
    </source>
</reference>
<evidence type="ECO:0000313" key="4">
    <source>
        <dbReference type="Proteomes" id="UP000034680"/>
    </source>
</evidence>
<feature type="domain" description="AAA+ ATPase" evidence="2">
    <location>
        <begin position="144"/>
        <end position="271"/>
    </location>
</feature>
<dbReference type="InterPro" id="IPR027417">
    <property type="entry name" value="P-loop_NTPase"/>
</dbReference>
<sequence>MPVPPGWKDPSLPSGPSQKWQIKGPPRNESGPWSEYDNLIPGPHTRSLELVDGAAGAKDMSRYLMCPPGVVGFDLKARQWQMFDVACCDDVVFNRGAIDSLVMREERKSVIKSLVHRYTAVDAPAGGTQVPKPWTADFIKNKGEGQIFLLHGSPGVGKTYTAECIAEATRRPLLSLTCGDIGTNEVMAERTLSKWFRLAEIWGAVMLLDEADVFLEKRSISDLQRNSLVSVFLRIVEYYRGILFLTTNRVGQFDDAFISRIHTVIHYENFSNDEQDRIWTQFFKKLEKERRKDMRIDRSAWKYVFENKDLRKIEWNGRQIRNAFQTAVAFAEYRFLQLRPEDKEEGEKASLEDQDFAKVCEMTIAFQGYMTSIHGGDEAKRARLERIRDDKFKDGSGSV</sequence>
<evidence type="ECO:0000256" key="1">
    <source>
        <dbReference type="SAM" id="MobiDB-lite"/>
    </source>
</evidence>
<dbReference type="GO" id="GO:0016887">
    <property type="term" value="F:ATP hydrolysis activity"/>
    <property type="evidence" value="ECO:0007669"/>
    <property type="project" value="InterPro"/>
</dbReference>
<dbReference type="InterPro" id="IPR003959">
    <property type="entry name" value="ATPase_AAA_core"/>
</dbReference>
<protein>
    <submittedName>
        <fullName evidence="3">Putative p-loop containing nucleoside triphosphate hydrolase protein</fullName>
    </submittedName>
</protein>
<reference evidence="3 4" key="1">
    <citation type="submission" date="2015-05" db="EMBL/GenBank/DDBJ databases">
        <title>Distinctive expansion of gene families associated with plant cell wall degradation and secondary metabolism in the genomes of grapevine trunk pathogens.</title>
        <authorList>
            <person name="Lawrence D.P."/>
            <person name="Travadon R."/>
            <person name="Rolshausen P.E."/>
            <person name="Baumgartner K."/>
        </authorList>
    </citation>
    <scope>NUCLEOTIDE SEQUENCE [LARGE SCALE GENOMIC DNA]</scope>
    <source>
        <strain evidence="3">DA912</strain>
    </source>
</reference>
<keyword evidence="3" id="KW-0378">Hydrolase</keyword>
<dbReference type="SUPFAM" id="SSF52540">
    <property type="entry name" value="P-loop containing nucleoside triphosphate hydrolases"/>
    <property type="match status" value="1"/>
</dbReference>
<dbReference type="EMBL" id="LCUC01000162">
    <property type="protein sequence ID" value="KKY35394.1"/>
    <property type="molecule type" value="Genomic_DNA"/>
</dbReference>
<dbReference type="CDD" id="cd19481">
    <property type="entry name" value="RecA-like_protease"/>
    <property type="match status" value="1"/>
</dbReference>
<evidence type="ECO:0000259" key="2">
    <source>
        <dbReference type="SMART" id="SM00382"/>
    </source>
</evidence>
<dbReference type="PANTHER" id="PTHR46411">
    <property type="entry name" value="FAMILY ATPASE, PUTATIVE-RELATED"/>
    <property type="match status" value="1"/>
</dbReference>
<dbReference type="Pfam" id="PF00004">
    <property type="entry name" value="AAA"/>
    <property type="match status" value="1"/>
</dbReference>
<dbReference type="AlphaFoldDB" id="A0A0G2FN17"/>
<dbReference type="STRING" id="1214573.A0A0G2FN17"/>
<feature type="region of interest" description="Disordered" evidence="1">
    <location>
        <begin position="1"/>
        <end position="38"/>
    </location>
</feature>
<organism evidence="3 4">
    <name type="scientific">Diaporthe ampelina</name>
    <dbReference type="NCBI Taxonomy" id="1214573"/>
    <lineage>
        <taxon>Eukaryota</taxon>
        <taxon>Fungi</taxon>
        <taxon>Dikarya</taxon>
        <taxon>Ascomycota</taxon>
        <taxon>Pezizomycotina</taxon>
        <taxon>Sordariomycetes</taxon>
        <taxon>Sordariomycetidae</taxon>
        <taxon>Diaporthales</taxon>
        <taxon>Diaporthaceae</taxon>
        <taxon>Diaporthe</taxon>
    </lineage>
</organism>
<comment type="caution">
    <text evidence="3">The sequence shown here is derived from an EMBL/GenBank/DDBJ whole genome shotgun (WGS) entry which is preliminary data.</text>
</comment>
<dbReference type="PANTHER" id="PTHR46411:SF4">
    <property type="entry name" value="AAA+ ATPASE DOMAIN-CONTAINING PROTEIN"/>
    <property type="match status" value="1"/>
</dbReference>
<keyword evidence="4" id="KW-1185">Reference proteome</keyword>
<dbReference type="SMART" id="SM00382">
    <property type="entry name" value="AAA"/>
    <property type="match status" value="1"/>
</dbReference>
<dbReference type="Pfam" id="PF23232">
    <property type="entry name" value="AAA_lid_13"/>
    <property type="match status" value="1"/>
</dbReference>
<dbReference type="InterPro" id="IPR056599">
    <property type="entry name" value="AAA_lid_fung"/>
</dbReference>
<dbReference type="Gene3D" id="3.40.50.300">
    <property type="entry name" value="P-loop containing nucleotide triphosphate hydrolases"/>
    <property type="match status" value="1"/>
</dbReference>
<accession>A0A0G2FN17</accession>
<dbReference type="InterPro" id="IPR003593">
    <property type="entry name" value="AAA+_ATPase"/>
</dbReference>
<dbReference type="GO" id="GO:0005524">
    <property type="term" value="F:ATP binding"/>
    <property type="evidence" value="ECO:0007669"/>
    <property type="project" value="InterPro"/>
</dbReference>
<name>A0A0G2FN17_9PEZI</name>
<evidence type="ECO:0000313" key="3">
    <source>
        <dbReference type="EMBL" id="KKY35394.1"/>
    </source>
</evidence>